<feature type="transmembrane region" description="Helical" evidence="12">
    <location>
        <begin position="189"/>
        <end position="212"/>
    </location>
</feature>
<evidence type="ECO:0000256" key="12">
    <source>
        <dbReference type="SAM" id="Phobius"/>
    </source>
</evidence>
<keyword evidence="6" id="KW-0256">Endoplasmic reticulum</keyword>
<comment type="subcellular location">
    <subcellularLocation>
        <location evidence="1">Endoplasmic reticulum membrane</location>
    </subcellularLocation>
</comment>
<dbReference type="EMBL" id="AJIL01000008">
    <property type="protein sequence ID" value="KNF05265.1"/>
    <property type="molecule type" value="Genomic_DNA"/>
</dbReference>
<keyword evidence="5" id="KW-0677">Repeat</keyword>
<keyword evidence="4 12" id="KW-0812">Transmembrane</keyword>
<feature type="domain" description="SMP-LTD" evidence="14">
    <location>
        <begin position="260"/>
        <end position="489"/>
    </location>
</feature>
<dbReference type="PANTHER" id="PTHR47348:SF3">
    <property type="entry name" value="MEIOTICALLY UP-REGULATED GENE 190 PROTEIN"/>
    <property type="match status" value="1"/>
</dbReference>
<feature type="compositionally biased region" description="Low complexity" evidence="11">
    <location>
        <begin position="1072"/>
        <end position="1085"/>
    </location>
</feature>
<dbReference type="CDD" id="cd04052">
    <property type="entry name" value="C2B_Tricalbin-like"/>
    <property type="match status" value="1"/>
</dbReference>
<evidence type="ECO:0000256" key="3">
    <source>
        <dbReference type="ARBA" id="ARBA00022553"/>
    </source>
</evidence>
<feature type="compositionally biased region" description="Basic and acidic residues" evidence="11">
    <location>
        <begin position="66"/>
        <end position="105"/>
    </location>
</feature>
<dbReference type="InterPro" id="IPR031468">
    <property type="entry name" value="SMP_LBD"/>
</dbReference>
<dbReference type="InterPro" id="IPR035892">
    <property type="entry name" value="C2_domain_sf"/>
</dbReference>
<feature type="compositionally biased region" description="Basic and acidic residues" evidence="11">
    <location>
        <begin position="50"/>
        <end position="59"/>
    </location>
</feature>
<evidence type="ECO:0000256" key="5">
    <source>
        <dbReference type="ARBA" id="ARBA00022737"/>
    </source>
</evidence>
<gene>
    <name evidence="15" type="ORF">PSTG_01479</name>
</gene>
<feature type="domain" description="C2" evidence="13">
    <location>
        <begin position="689"/>
        <end position="828"/>
    </location>
</feature>
<dbReference type="Gene3D" id="2.60.40.150">
    <property type="entry name" value="C2 domain"/>
    <property type="match status" value="2"/>
</dbReference>
<dbReference type="InterPro" id="IPR037767">
    <property type="entry name" value="C2A_Mug190-like"/>
</dbReference>
<feature type="compositionally biased region" description="Polar residues" evidence="11">
    <location>
        <begin position="39"/>
        <end position="49"/>
    </location>
</feature>
<evidence type="ECO:0008006" key="17">
    <source>
        <dbReference type="Google" id="ProtNLM"/>
    </source>
</evidence>
<dbReference type="Pfam" id="PF00168">
    <property type="entry name" value="C2"/>
    <property type="match status" value="2"/>
</dbReference>
<feature type="compositionally biased region" description="Basic and acidic residues" evidence="11">
    <location>
        <begin position="663"/>
        <end position="683"/>
    </location>
</feature>
<protein>
    <recommendedName>
        <fullName evidence="17">C2 domain-containing protein</fullName>
    </recommendedName>
</protein>
<feature type="region of interest" description="Disordered" evidence="11">
    <location>
        <begin position="1067"/>
        <end position="1088"/>
    </location>
</feature>
<dbReference type="InterPro" id="IPR057349">
    <property type="entry name" value="C2_Mug190_3rd"/>
</dbReference>
<dbReference type="OrthoDB" id="419768at2759"/>
<organism evidence="15 16">
    <name type="scientific">Puccinia striiformis f. sp. tritici PST-78</name>
    <dbReference type="NCBI Taxonomy" id="1165861"/>
    <lineage>
        <taxon>Eukaryota</taxon>
        <taxon>Fungi</taxon>
        <taxon>Dikarya</taxon>
        <taxon>Basidiomycota</taxon>
        <taxon>Pucciniomycotina</taxon>
        <taxon>Pucciniomycetes</taxon>
        <taxon>Pucciniales</taxon>
        <taxon>Pucciniaceae</taxon>
        <taxon>Puccinia</taxon>
    </lineage>
</organism>
<comment type="caution">
    <text evidence="15">The sequence shown here is derived from an EMBL/GenBank/DDBJ whole genome shotgun (WGS) entry which is preliminary data.</text>
</comment>
<dbReference type="PROSITE" id="PS51847">
    <property type="entry name" value="SMP"/>
    <property type="match status" value="1"/>
</dbReference>
<evidence type="ECO:0000313" key="16">
    <source>
        <dbReference type="Proteomes" id="UP000054564"/>
    </source>
</evidence>
<keyword evidence="10 12" id="KW-0472">Membrane</keyword>
<proteinExistence type="predicted"/>
<evidence type="ECO:0000256" key="4">
    <source>
        <dbReference type="ARBA" id="ARBA00022692"/>
    </source>
</evidence>
<dbReference type="GO" id="GO:0006869">
    <property type="term" value="P:lipid transport"/>
    <property type="evidence" value="ECO:0007669"/>
    <property type="project" value="UniProtKB-KW"/>
</dbReference>
<evidence type="ECO:0000256" key="9">
    <source>
        <dbReference type="ARBA" id="ARBA00023121"/>
    </source>
</evidence>
<feature type="domain" description="C2" evidence="13">
    <location>
        <begin position="488"/>
        <end position="611"/>
    </location>
</feature>
<evidence type="ECO:0000256" key="2">
    <source>
        <dbReference type="ARBA" id="ARBA00022448"/>
    </source>
</evidence>
<feature type="compositionally biased region" description="Polar residues" evidence="11">
    <location>
        <begin position="131"/>
        <end position="150"/>
    </location>
</feature>
<dbReference type="GO" id="GO:0005789">
    <property type="term" value="C:endoplasmic reticulum membrane"/>
    <property type="evidence" value="ECO:0007669"/>
    <property type="project" value="UniProtKB-SubCell"/>
</dbReference>
<feature type="transmembrane region" description="Helical" evidence="12">
    <location>
        <begin position="388"/>
        <end position="408"/>
    </location>
</feature>
<feature type="transmembrane region" description="Helical" evidence="12">
    <location>
        <begin position="218"/>
        <end position="235"/>
    </location>
</feature>
<dbReference type="CDD" id="cd04041">
    <property type="entry name" value="C2A_fungal"/>
    <property type="match status" value="1"/>
</dbReference>
<dbReference type="CDD" id="cd21676">
    <property type="entry name" value="SMP_Mug190"/>
    <property type="match status" value="1"/>
</dbReference>
<keyword evidence="8" id="KW-0445">Lipid transport</keyword>
<feature type="region of interest" description="Disordered" evidence="11">
    <location>
        <begin position="1101"/>
        <end position="1120"/>
    </location>
</feature>
<dbReference type="Pfam" id="PF25669">
    <property type="entry name" value="SMP_MUG190-like"/>
    <property type="match status" value="1"/>
</dbReference>
<feature type="compositionally biased region" description="Basic residues" evidence="11">
    <location>
        <begin position="1"/>
        <end position="12"/>
    </location>
</feature>
<feature type="region of interest" description="Disordered" evidence="11">
    <location>
        <begin position="725"/>
        <end position="749"/>
    </location>
</feature>
<feature type="compositionally biased region" description="Basic residues" evidence="11">
    <location>
        <begin position="1111"/>
        <end position="1120"/>
    </location>
</feature>
<dbReference type="InterPro" id="IPR000008">
    <property type="entry name" value="C2_dom"/>
</dbReference>
<evidence type="ECO:0000256" key="8">
    <source>
        <dbReference type="ARBA" id="ARBA00023055"/>
    </source>
</evidence>
<evidence type="ECO:0000256" key="6">
    <source>
        <dbReference type="ARBA" id="ARBA00022824"/>
    </source>
</evidence>
<dbReference type="GO" id="GO:0061817">
    <property type="term" value="P:endoplasmic reticulum-plasma membrane tethering"/>
    <property type="evidence" value="ECO:0007669"/>
    <property type="project" value="InterPro"/>
</dbReference>
<dbReference type="SMART" id="SM00239">
    <property type="entry name" value="C2"/>
    <property type="match status" value="2"/>
</dbReference>
<feature type="region of interest" description="Disordered" evidence="11">
    <location>
        <begin position="131"/>
        <end position="163"/>
    </location>
</feature>
<dbReference type="PROSITE" id="PS50004">
    <property type="entry name" value="C2"/>
    <property type="match status" value="2"/>
</dbReference>
<dbReference type="STRING" id="1165861.A0A0L0W1V4"/>
<keyword evidence="16" id="KW-1185">Reference proteome</keyword>
<evidence type="ECO:0000259" key="13">
    <source>
        <dbReference type="PROSITE" id="PS50004"/>
    </source>
</evidence>
<dbReference type="Pfam" id="PF25331">
    <property type="entry name" value="C2_Mug190_3rd"/>
    <property type="match status" value="1"/>
</dbReference>
<dbReference type="GO" id="GO:0008289">
    <property type="term" value="F:lipid binding"/>
    <property type="evidence" value="ECO:0007669"/>
    <property type="project" value="UniProtKB-KW"/>
</dbReference>
<dbReference type="AlphaFoldDB" id="A0A0L0W1V4"/>
<keyword evidence="9" id="KW-0446">Lipid-binding</keyword>
<dbReference type="PANTHER" id="PTHR47348">
    <property type="entry name" value="MEIOTICALLY UP-REGULATED GENE 190 PROTEIN"/>
    <property type="match status" value="1"/>
</dbReference>
<reference evidence="16" key="1">
    <citation type="submission" date="2014-03" db="EMBL/GenBank/DDBJ databases">
        <title>The Genome Sequence of Puccinia striiformis f. sp. tritici PST-78.</title>
        <authorList>
            <consortium name="The Broad Institute Genome Sequencing Platform"/>
            <person name="Cuomo C."/>
            <person name="Hulbert S."/>
            <person name="Chen X."/>
            <person name="Walker B."/>
            <person name="Young S.K."/>
            <person name="Zeng Q."/>
            <person name="Gargeya S."/>
            <person name="Fitzgerald M."/>
            <person name="Haas B."/>
            <person name="Abouelleil A."/>
            <person name="Alvarado L."/>
            <person name="Arachchi H.M."/>
            <person name="Berlin A.M."/>
            <person name="Chapman S.B."/>
            <person name="Goldberg J."/>
            <person name="Griggs A."/>
            <person name="Gujja S."/>
            <person name="Hansen M."/>
            <person name="Howarth C."/>
            <person name="Imamovic A."/>
            <person name="Larimer J."/>
            <person name="McCowan C."/>
            <person name="Montmayeur A."/>
            <person name="Murphy C."/>
            <person name="Neiman D."/>
            <person name="Pearson M."/>
            <person name="Priest M."/>
            <person name="Roberts A."/>
            <person name="Saif S."/>
            <person name="Shea T."/>
            <person name="Sisk P."/>
            <person name="Sykes S."/>
            <person name="Wortman J."/>
            <person name="Nusbaum C."/>
            <person name="Birren B."/>
        </authorList>
    </citation>
    <scope>NUCLEOTIDE SEQUENCE [LARGE SCALE GENOMIC DNA]</scope>
    <source>
        <strain evidence="16">race PST-78</strain>
    </source>
</reference>
<keyword evidence="7 12" id="KW-1133">Transmembrane helix</keyword>
<dbReference type="InterPro" id="IPR037765">
    <property type="entry name" value="C2B_Tricalbin"/>
</dbReference>
<name>A0A0L0W1V4_9BASI</name>
<accession>A0A0L0W1V4</accession>
<sequence length="1164" mass="129829">MDSNHQHVHPSGHHFQENYSARNPVPTIENYEQSIKDLQATSNETQSIKTHYDNNHLDGESTPQPDHSDKPEKKVSDSDEGAETEKQEIMKRMKSKDENPAKDLQLRGQRTVKDPVTNSNVIISDSQFDTNQASQNHALSSPQQSDQTDPTLHISPSPITPGNICLQPFPPPVPTNILKEVDETLKKTLYFFIGSFAVMWWSTAFGAGVWAFLWRSSLFGIFGIFAFVQGGLLSRKIEKEFDKVRFEMHRQRGIQNSPPTPESTEWLNAFISTLMGLINPDMFLPLADTIEDVMQASLPSFIDAVKVSDLGVGATPFRILSMRALPDQPGDPAYPRDNWITGDYHQGGSESDKLRGEQSGDYVNYEVAFAYQAQPGQTNKLRAHNIHLMVEFFVGVFDWVHIPIPIWIQIEGLAGTIRMRLQMIQEPPYIRNLTFTMMGVPTVSVSAKPMMRSIPNILDLPVISGFVQSSIAAACAEYVVPKFMTMNIQELLSGSGVKTKTHALGVIMVTIHHASGLSAQDASGYSDPYIVLAFAKFGKPVFSTRIIEKELNPVFEETAFLLLSEDEVEAQEKLSVMLWDSDDRSADDLVGRIEIPVRDLIENPNQMSRRTDKLQGFQDADDMPGQLTWSVGYFAKVDLASYLQKGTANVTSAASSTSATVGIEKEESPSGKQELLPEKKETLPEKKEDLIDLTTKTAPNRQMKSGIVSVIIHHINNLERANLKGASGDREGAQGQDTAEPSEQDDNLPSGYCEVIVNDEMIYKTRVKQYTTMPFFEAGTEHFIRDWTETVIRIAVRDSRIREKDPLLGVINIDLEQLFEDSSCSQVTRIFALQEGVGFGRAQISVLFESVELQLPRNLLGWNTATLEITSPIKAELSDELTAYLKKKGQRLKLKTVEDTIKLPLVTDQPESPNSVVWGNECQIPDHDRTLLRVPIYSRYKSNVTFQIGGGSKITSILPGESSAHKHIAVLWLHTLEDDVEQEIRLPVISGPNLATLRQNFINEETRAHHNYDVNGYLTFKARVDPGLDPEHARYAQSSVAKHTFEAYDNTEGQAEQALRNAHALAHKKDLSGSSDSAASTNSDGHAGTFRLSSIISNKSPEEKAIEAAHKKSLSSRHRGAMQYGPVRTSIWMKEGIVKRARELKNRITKKVEKEPQVQTEGKA</sequence>
<keyword evidence="3" id="KW-0597">Phosphoprotein</keyword>
<feature type="region of interest" description="Disordered" evidence="11">
    <location>
        <begin position="655"/>
        <end position="683"/>
    </location>
</feature>
<feature type="region of interest" description="Disordered" evidence="11">
    <location>
        <begin position="1"/>
        <end position="118"/>
    </location>
</feature>
<keyword evidence="2" id="KW-0813">Transport</keyword>
<evidence type="ECO:0000256" key="10">
    <source>
        <dbReference type="ARBA" id="ARBA00023136"/>
    </source>
</evidence>
<evidence type="ECO:0000256" key="7">
    <source>
        <dbReference type="ARBA" id="ARBA00022989"/>
    </source>
</evidence>
<evidence type="ECO:0000259" key="14">
    <source>
        <dbReference type="PROSITE" id="PS51847"/>
    </source>
</evidence>
<evidence type="ECO:0000256" key="1">
    <source>
        <dbReference type="ARBA" id="ARBA00004586"/>
    </source>
</evidence>
<dbReference type="SUPFAM" id="SSF49562">
    <property type="entry name" value="C2 domain (Calcium/lipid-binding domain, CaLB)"/>
    <property type="match status" value="2"/>
</dbReference>
<feature type="compositionally biased region" description="Basic and acidic residues" evidence="11">
    <location>
        <begin position="1101"/>
        <end position="1110"/>
    </location>
</feature>
<dbReference type="Proteomes" id="UP000054564">
    <property type="component" value="Unassembled WGS sequence"/>
</dbReference>
<evidence type="ECO:0000256" key="11">
    <source>
        <dbReference type="SAM" id="MobiDB-lite"/>
    </source>
</evidence>
<evidence type="ECO:0000313" key="15">
    <source>
        <dbReference type="EMBL" id="KNF05265.1"/>
    </source>
</evidence>